<keyword evidence="1" id="KW-0732">Signal</keyword>
<protein>
    <submittedName>
        <fullName evidence="3">PRC-barrel domain-containing protein</fullName>
    </submittedName>
</protein>
<dbReference type="Proteomes" id="UP001293718">
    <property type="component" value="Unassembled WGS sequence"/>
</dbReference>
<dbReference type="RefSeq" id="WP_322468124.1">
    <property type="nucleotide sequence ID" value="NZ_JAXOJX010000082.1"/>
</dbReference>
<dbReference type="Pfam" id="PF05239">
    <property type="entry name" value="PRC"/>
    <property type="match status" value="2"/>
</dbReference>
<evidence type="ECO:0000313" key="4">
    <source>
        <dbReference type="Proteomes" id="UP001293718"/>
    </source>
</evidence>
<evidence type="ECO:0000256" key="1">
    <source>
        <dbReference type="SAM" id="SignalP"/>
    </source>
</evidence>
<dbReference type="EMBL" id="JAXOJX010000082">
    <property type="protein sequence ID" value="MDZ5460784.1"/>
    <property type="molecule type" value="Genomic_DNA"/>
</dbReference>
<evidence type="ECO:0000259" key="2">
    <source>
        <dbReference type="Pfam" id="PF05239"/>
    </source>
</evidence>
<organism evidence="3 4">
    <name type="scientific">Azohydromonas lata</name>
    <dbReference type="NCBI Taxonomy" id="45677"/>
    <lineage>
        <taxon>Bacteria</taxon>
        <taxon>Pseudomonadati</taxon>
        <taxon>Pseudomonadota</taxon>
        <taxon>Betaproteobacteria</taxon>
        <taxon>Burkholderiales</taxon>
        <taxon>Sphaerotilaceae</taxon>
        <taxon>Azohydromonas</taxon>
    </lineage>
</organism>
<feature type="domain" description="PRC-barrel" evidence="2">
    <location>
        <begin position="173"/>
        <end position="237"/>
    </location>
</feature>
<dbReference type="InterPro" id="IPR011033">
    <property type="entry name" value="PRC_barrel-like_sf"/>
</dbReference>
<dbReference type="InterPro" id="IPR027275">
    <property type="entry name" value="PRC-brl_dom"/>
</dbReference>
<comment type="caution">
    <text evidence="3">The sequence shown here is derived from an EMBL/GenBank/DDBJ whole genome shotgun (WGS) entry which is preliminary data.</text>
</comment>
<dbReference type="PANTHER" id="PTHR36505:SF1">
    <property type="entry name" value="BLR1072 PROTEIN"/>
    <property type="match status" value="1"/>
</dbReference>
<gene>
    <name evidence="3" type="ORF">SM757_29835</name>
</gene>
<dbReference type="PANTHER" id="PTHR36505">
    <property type="entry name" value="BLR1072 PROTEIN"/>
    <property type="match status" value="1"/>
</dbReference>
<feature type="domain" description="PRC-barrel" evidence="2">
    <location>
        <begin position="55"/>
        <end position="129"/>
    </location>
</feature>
<accession>A0ABU5IPH4</accession>
<name>A0ABU5IPH4_9BURK</name>
<feature type="signal peptide" evidence="1">
    <location>
        <begin position="1"/>
        <end position="27"/>
    </location>
</feature>
<dbReference type="SUPFAM" id="SSF50346">
    <property type="entry name" value="PRC-barrel domain"/>
    <property type="match status" value="2"/>
</dbReference>
<reference evidence="3 4" key="1">
    <citation type="submission" date="2023-11" db="EMBL/GenBank/DDBJ databases">
        <title>Draft genome of Azohydromonas lata strain H1 (DSM1123), a polyhydroxyalkanoate producer.</title>
        <authorList>
            <person name="Traversa D."/>
            <person name="D'Addabbo P."/>
            <person name="Pazzani C."/>
            <person name="Manzari C."/>
            <person name="Chiara M."/>
            <person name="Scrascia M."/>
        </authorList>
    </citation>
    <scope>NUCLEOTIDE SEQUENCE [LARGE SCALE GENOMIC DNA]</scope>
    <source>
        <strain evidence="3 4">H1</strain>
    </source>
</reference>
<evidence type="ECO:0000313" key="3">
    <source>
        <dbReference type="EMBL" id="MDZ5460784.1"/>
    </source>
</evidence>
<sequence length="293" mass="31638">MKSTLRPRGAALLLSLAGALAALPSFAADPAAQPAAPHATAQAPAAGSPLARDARASKIIGREVLGTGGEKLGRIDDLIVDMNTGRLQYAVLSFGGVAGLGDKLFAYPVNAFRAAADSDDLTLNVDKDRLRSSPGFDKAHWPGLDATAYWRDVDRYHGGAQAPAQAATAHRLMRMSKLLDKDVNDRQGKDAGEVEDVVVNMAQQRVHYVVLDFDKKWSPDDKLLALPLSALSLPAGRDKDADLVLNVPREQLDMKRGFDENAWPDVNDPAYRRDVGGWLDHFPPTSRAQEQGR</sequence>
<keyword evidence="4" id="KW-1185">Reference proteome</keyword>
<proteinExistence type="predicted"/>
<feature type="chain" id="PRO_5045647542" evidence="1">
    <location>
        <begin position="28"/>
        <end position="293"/>
    </location>
</feature>
<dbReference type="Gene3D" id="2.30.30.240">
    <property type="entry name" value="PRC-barrel domain"/>
    <property type="match status" value="2"/>
</dbReference>